<dbReference type="EMBL" id="GBRH01177988">
    <property type="protein sequence ID" value="JAE19908.1"/>
    <property type="molecule type" value="Transcribed_RNA"/>
</dbReference>
<sequence>MDHMLIMHVLIRFRMYVLAPNSWKYNRLSVRYSLHDVARRSLAPATSTRYLLRWNF</sequence>
<proteinExistence type="predicted"/>
<name>A0A0A9GGU7_ARUDO</name>
<organism evidence="1">
    <name type="scientific">Arundo donax</name>
    <name type="common">Giant reed</name>
    <name type="synonym">Donax arundinaceus</name>
    <dbReference type="NCBI Taxonomy" id="35708"/>
    <lineage>
        <taxon>Eukaryota</taxon>
        <taxon>Viridiplantae</taxon>
        <taxon>Streptophyta</taxon>
        <taxon>Embryophyta</taxon>
        <taxon>Tracheophyta</taxon>
        <taxon>Spermatophyta</taxon>
        <taxon>Magnoliopsida</taxon>
        <taxon>Liliopsida</taxon>
        <taxon>Poales</taxon>
        <taxon>Poaceae</taxon>
        <taxon>PACMAD clade</taxon>
        <taxon>Arundinoideae</taxon>
        <taxon>Arundineae</taxon>
        <taxon>Arundo</taxon>
    </lineage>
</organism>
<dbReference type="AlphaFoldDB" id="A0A0A9GGU7"/>
<reference evidence="1" key="2">
    <citation type="journal article" date="2015" name="Data Brief">
        <title>Shoot transcriptome of the giant reed, Arundo donax.</title>
        <authorList>
            <person name="Barrero R.A."/>
            <person name="Guerrero F.D."/>
            <person name="Moolhuijzen P."/>
            <person name="Goolsby J.A."/>
            <person name="Tidwell J."/>
            <person name="Bellgard S.E."/>
            <person name="Bellgard M.I."/>
        </authorList>
    </citation>
    <scope>NUCLEOTIDE SEQUENCE</scope>
    <source>
        <tissue evidence="1">Shoot tissue taken approximately 20 cm above the soil surface</tissue>
    </source>
</reference>
<protein>
    <submittedName>
        <fullName evidence="1">Uncharacterized protein</fullName>
    </submittedName>
</protein>
<accession>A0A0A9GGU7</accession>
<evidence type="ECO:0000313" key="1">
    <source>
        <dbReference type="EMBL" id="JAE19908.1"/>
    </source>
</evidence>
<reference evidence="1" key="1">
    <citation type="submission" date="2014-09" db="EMBL/GenBank/DDBJ databases">
        <authorList>
            <person name="Magalhaes I.L.F."/>
            <person name="Oliveira U."/>
            <person name="Santos F.R."/>
            <person name="Vidigal T.H.D.A."/>
            <person name="Brescovit A.D."/>
            <person name="Santos A.J."/>
        </authorList>
    </citation>
    <scope>NUCLEOTIDE SEQUENCE</scope>
    <source>
        <tissue evidence="1">Shoot tissue taken approximately 20 cm above the soil surface</tissue>
    </source>
</reference>